<dbReference type="AlphaFoldDB" id="A0A6A6V7R5"/>
<sequence length="190" mass="20929">MALPHLPSTLLTRSSSTIAISRQPSPLASRLPNTLHPSPQTPHTLFFSTSTLGLDLDLDLSFNLDTPSAVYVPETIQDVDTTAHTELQLSRTDPQRVGSTGTREMRMQERMRNANITQTTLVERERGGEGVTALPSPSTSASTRAKPKREGRKLTKPRPRRDNGEKQQRGRSCCAGFKAWVGRVWGRVVG</sequence>
<organism evidence="2 3">
    <name type="scientific">Sporormia fimetaria CBS 119925</name>
    <dbReference type="NCBI Taxonomy" id="1340428"/>
    <lineage>
        <taxon>Eukaryota</taxon>
        <taxon>Fungi</taxon>
        <taxon>Dikarya</taxon>
        <taxon>Ascomycota</taxon>
        <taxon>Pezizomycotina</taxon>
        <taxon>Dothideomycetes</taxon>
        <taxon>Pleosporomycetidae</taxon>
        <taxon>Pleosporales</taxon>
        <taxon>Sporormiaceae</taxon>
        <taxon>Sporormia</taxon>
    </lineage>
</organism>
<reference evidence="2" key="1">
    <citation type="journal article" date="2020" name="Stud. Mycol.">
        <title>101 Dothideomycetes genomes: a test case for predicting lifestyles and emergence of pathogens.</title>
        <authorList>
            <person name="Haridas S."/>
            <person name="Albert R."/>
            <person name="Binder M."/>
            <person name="Bloem J."/>
            <person name="Labutti K."/>
            <person name="Salamov A."/>
            <person name="Andreopoulos B."/>
            <person name="Baker S."/>
            <person name="Barry K."/>
            <person name="Bills G."/>
            <person name="Bluhm B."/>
            <person name="Cannon C."/>
            <person name="Castanera R."/>
            <person name="Culley D."/>
            <person name="Daum C."/>
            <person name="Ezra D."/>
            <person name="Gonzalez J."/>
            <person name="Henrissat B."/>
            <person name="Kuo A."/>
            <person name="Liang C."/>
            <person name="Lipzen A."/>
            <person name="Lutzoni F."/>
            <person name="Magnuson J."/>
            <person name="Mondo S."/>
            <person name="Nolan M."/>
            <person name="Ohm R."/>
            <person name="Pangilinan J."/>
            <person name="Park H.-J."/>
            <person name="Ramirez L."/>
            <person name="Alfaro M."/>
            <person name="Sun H."/>
            <person name="Tritt A."/>
            <person name="Yoshinaga Y."/>
            <person name="Zwiers L.-H."/>
            <person name="Turgeon B."/>
            <person name="Goodwin S."/>
            <person name="Spatafora J."/>
            <person name="Crous P."/>
            <person name="Grigoriev I."/>
        </authorList>
    </citation>
    <scope>NUCLEOTIDE SEQUENCE</scope>
    <source>
        <strain evidence="2">CBS 119925</strain>
    </source>
</reference>
<evidence type="ECO:0000256" key="1">
    <source>
        <dbReference type="SAM" id="MobiDB-lite"/>
    </source>
</evidence>
<name>A0A6A6V7R5_9PLEO</name>
<gene>
    <name evidence="2" type="ORF">M011DRAFT_487969</name>
</gene>
<proteinExistence type="predicted"/>
<feature type="compositionally biased region" description="Low complexity" evidence="1">
    <location>
        <begin position="132"/>
        <end position="144"/>
    </location>
</feature>
<accession>A0A6A6V7R5</accession>
<evidence type="ECO:0000313" key="3">
    <source>
        <dbReference type="Proteomes" id="UP000799440"/>
    </source>
</evidence>
<protein>
    <submittedName>
        <fullName evidence="2">Uncharacterized protein</fullName>
    </submittedName>
</protein>
<feature type="compositionally biased region" description="Basic residues" evidence="1">
    <location>
        <begin position="145"/>
        <end position="159"/>
    </location>
</feature>
<dbReference type="Proteomes" id="UP000799440">
    <property type="component" value="Unassembled WGS sequence"/>
</dbReference>
<dbReference type="EMBL" id="MU006581">
    <property type="protein sequence ID" value="KAF2745719.1"/>
    <property type="molecule type" value="Genomic_DNA"/>
</dbReference>
<evidence type="ECO:0000313" key="2">
    <source>
        <dbReference type="EMBL" id="KAF2745719.1"/>
    </source>
</evidence>
<feature type="region of interest" description="Disordered" evidence="1">
    <location>
        <begin position="124"/>
        <end position="172"/>
    </location>
</feature>
<keyword evidence="3" id="KW-1185">Reference proteome</keyword>